<dbReference type="RefSeq" id="WP_087102022.1">
    <property type="nucleotide sequence ID" value="NZ_FWFG01000014.1"/>
</dbReference>
<name>A0A1X6WTE9_9MICO</name>
<reference evidence="3 4" key="1">
    <citation type="submission" date="2017-02" db="EMBL/GenBank/DDBJ databases">
        <authorList>
            <person name="Peterson S.W."/>
        </authorList>
    </citation>
    <scope>NUCLEOTIDE SEQUENCE [LARGE SCALE GENOMIC DNA]</scope>
    <source>
        <strain evidence="3 4">CIP104813</strain>
    </source>
</reference>
<dbReference type="Proteomes" id="UP000195981">
    <property type="component" value="Unassembled WGS sequence"/>
</dbReference>
<feature type="domain" description="PPM-type phosphatase" evidence="2">
    <location>
        <begin position="59"/>
        <end position="239"/>
    </location>
</feature>
<dbReference type="AlphaFoldDB" id="A0A1X6WTE9"/>
<dbReference type="InterPro" id="IPR001932">
    <property type="entry name" value="PPM-type_phosphatase-like_dom"/>
</dbReference>
<dbReference type="Gene3D" id="3.60.40.10">
    <property type="entry name" value="PPM-type phosphatase domain"/>
    <property type="match status" value="1"/>
</dbReference>
<keyword evidence="4" id="KW-1185">Reference proteome</keyword>
<evidence type="ECO:0000313" key="4">
    <source>
        <dbReference type="Proteomes" id="UP000195981"/>
    </source>
</evidence>
<proteinExistence type="predicted"/>
<dbReference type="SUPFAM" id="SSF81606">
    <property type="entry name" value="PP2C-like"/>
    <property type="match status" value="1"/>
</dbReference>
<feature type="compositionally biased region" description="Low complexity" evidence="1">
    <location>
        <begin position="7"/>
        <end position="46"/>
    </location>
</feature>
<evidence type="ECO:0000313" key="3">
    <source>
        <dbReference type="EMBL" id="SLM88305.1"/>
    </source>
</evidence>
<evidence type="ECO:0000256" key="1">
    <source>
        <dbReference type="SAM" id="MobiDB-lite"/>
    </source>
</evidence>
<dbReference type="Pfam" id="PF13672">
    <property type="entry name" value="PP2C_2"/>
    <property type="match status" value="1"/>
</dbReference>
<dbReference type="InterPro" id="IPR036457">
    <property type="entry name" value="PPM-type-like_dom_sf"/>
</dbReference>
<evidence type="ECO:0000259" key="2">
    <source>
        <dbReference type="Pfam" id="PF13672"/>
    </source>
</evidence>
<accession>A0A1X6WTE9</accession>
<organism evidence="3 4">
    <name type="scientific">Brachybacterium nesterenkovii</name>
    <dbReference type="NCBI Taxonomy" id="47847"/>
    <lineage>
        <taxon>Bacteria</taxon>
        <taxon>Bacillati</taxon>
        <taxon>Actinomycetota</taxon>
        <taxon>Actinomycetes</taxon>
        <taxon>Micrococcales</taxon>
        <taxon>Dermabacteraceae</taxon>
        <taxon>Brachybacterium</taxon>
    </lineage>
</organism>
<feature type="region of interest" description="Disordered" evidence="1">
    <location>
        <begin position="1"/>
        <end position="46"/>
    </location>
</feature>
<protein>
    <recommendedName>
        <fullName evidence="2">PPM-type phosphatase domain-containing protein</fullName>
    </recommendedName>
</protein>
<dbReference type="EMBL" id="FWFG01000014">
    <property type="protein sequence ID" value="SLM88305.1"/>
    <property type="molecule type" value="Genomic_DNA"/>
</dbReference>
<dbReference type="OrthoDB" id="3190646at2"/>
<sequence>MPVRSQPAAVPDPATPTPATSRPVASDPSAPALAAPRPAASEPATPAVVVTDPARPDAPNEDSARLAPGIAVLADGAGVGPAWRAGCSHSVAWYSHALTDALAAALADPELTMRDALAQAITEVASLHADTCDLERGGPSATVVAVRERDGMLEHLVLCDSSLLLLHRDGSVRRITDLRVDEVTARERTPAAVEAQRNAPGGFWLARHEPEAAEQALIGATPLVDLDAAILVSDGVTRAVDLLDLGDDADLARRCRTAGGAQALIAEIRTAEDRLVECGAGPRKPHDDATIAIHPVGRSAPRE</sequence>
<gene>
    <name evidence="3" type="ORF">FM110_01565</name>
</gene>